<accession>A0A5C5ZNJ0</accession>
<proteinExistence type="predicted"/>
<dbReference type="AlphaFoldDB" id="A0A5C5ZNJ0"/>
<sequence>MSMLVYFVFVATLNFLVGYLVGADLIRMPKWLSRFERGALDDEPLLPPEPAAAAVAAPAAAVEPAPPAPAPAPAPEAAAAEPVAAAPAAADPAPPAAPPPEPEPAPVPEPAPEPVVEAEAAPAAPRPKPTAQEVMAGLADFRAQLTSVNTEMKDSIENAEAFGECASRLQKVNHDYIEKTHETIEDMGVDDGDVESNKLRNAIANGAQQVMGLSEEIDQLIGEGLDEAKRGKIVAMADQINAAAGGVETQIGGPQEPEQPAPAAVVETAAPEPAEEAAETPESEEEPVGPTFESLDALYDMVQQAVDAAEGNDTKFVAAIQRDPSPEPDEATIAARLLDGVGQLLSEIGVTKTPVARSDDRYYLLLDANQVDQATERIEVLRQQVESADFIAEGDTKKATVTCAIADASKDADRDELMRRLGDALSEAERFGANRTFHHDGAFPTPVPEQEVKISAKKLSI</sequence>
<keyword evidence="4" id="KW-1185">Reference proteome</keyword>
<feature type="compositionally biased region" description="Acidic residues" evidence="1">
    <location>
        <begin position="273"/>
        <end position="287"/>
    </location>
</feature>
<evidence type="ECO:0000256" key="1">
    <source>
        <dbReference type="SAM" id="MobiDB-lite"/>
    </source>
</evidence>
<protein>
    <submittedName>
        <fullName evidence="3">Uncharacterized protein</fullName>
    </submittedName>
</protein>
<feature type="compositionally biased region" description="Low complexity" evidence="1">
    <location>
        <begin position="114"/>
        <end position="123"/>
    </location>
</feature>
<organism evidence="3 4">
    <name type="scientific">Pseudobythopirellula maris</name>
    <dbReference type="NCBI Taxonomy" id="2527991"/>
    <lineage>
        <taxon>Bacteria</taxon>
        <taxon>Pseudomonadati</taxon>
        <taxon>Planctomycetota</taxon>
        <taxon>Planctomycetia</taxon>
        <taxon>Pirellulales</taxon>
        <taxon>Lacipirellulaceae</taxon>
        <taxon>Pseudobythopirellula</taxon>
    </lineage>
</organism>
<dbReference type="EMBL" id="SJPQ01000002">
    <property type="protein sequence ID" value="TWT88750.1"/>
    <property type="molecule type" value="Genomic_DNA"/>
</dbReference>
<dbReference type="Proteomes" id="UP000315440">
    <property type="component" value="Unassembled WGS sequence"/>
</dbReference>
<dbReference type="Gene3D" id="3.30.70.270">
    <property type="match status" value="1"/>
</dbReference>
<evidence type="ECO:0000256" key="2">
    <source>
        <dbReference type="SAM" id="Phobius"/>
    </source>
</evidence>
<dbReference type="RefSeq" id="WP_197525665.1">
    <property type="nucleotide sequence ID" value="NZ_SJPQ01000002.1"/>
</dbReference>
<feature type="transmembrane region" description="Helical" evidence="2">
    <location>
        <begin position="6"/>
        <end position="26"/>
    </location>
</feature>
<feature type="region of interest" description="Disordered" evidence="1">
    <location>
        <begin position="51"/>
        <end position="130"/>
    </location>
</feature>
<gene>
    <name evidence="3" type="ORF">Mal64_22380</name>
</gene>
<name>A0A5C5ZNJ0_9BACT</name>
<evidence type="ECO:0000313" key="3">
    <source>
        <dbReference type="EMBL" id="TWT88750.1"/>
    </source>
</evidence>
<keyword evidence="2" id="KW-1133">Transmembrane helix</keyword>
<feature type="compositionally biased region" description="Pro residues" evidence="1">
    <location>
        <begin position="64"/>
        <end position="74"/>
    </location>
</feature>
<reference evidence="3 4" key="1">
    <citation type="submission" date="2019-02" db="EMBL/GenBank/DDBJ databases">
        <title>Deep-cultivation of Planctomycetes and their phenomic and genomic characterization uncovers novel biology.</title>
        <authorList>
            <person name="Wiegand S."/>
            <person name="Jogler M."/>
            <person name="Boedeker C."/>
            <person name="Pinto D."/>
            <person name="Vollmers J."/>
            <person name="Rivas-Marin E."/>
            <person name="Kohn T."/>
            <person name="Peeters S.H."/>
            <person name="Heuer A."/>
            <person name="Rast P."/>
            <person name="Oberbeckmann S."/>
            <person name="Bunk B."/>
            <person name="Jeske O."/>
            <person name="Meyerdierks A."/>
            <person name="Storesund J.E."/>
            <person name="Kallscheuer N."/>
            <person name="Luecker S."/>
            <person name="Lage O.M."/>
            <person name="Pohl T."/>
            <person name="Merkel B.J."/>
            <person name="Hornburger P."/>
            <person name="Mueller R.-W."/>
            <person name="Bruemmer F."/>
            <person name="Labrenz M."/>
            <person name="Spormann A.M."/>
            <person name="Op Den Camp H."/>
            <person name="Overmann J."/>
            <person name="Amann R."/>
            <person name="Jetten M.S.M."/>
            <person name="Mascher T."/>
            <person name="Medema M.H."/>
            <person name="Devos D.P."/>
            <person name="Kaster A.-K."/>
            <person name="Ovreas L."/>
            <person name="Rohde M."/>
            <person name="Galperin M.Y."/>
            <person name="Jogler C."/>
        </authorList>
    </citation>
    <scope>NUCLEOTIDE SEQUENCE [LARGE SCALE GENOMIC DNA]</scope>
    <source>
        <strain evidence="3 4">Mal64</strain>
    </source>
</reference>
<comment type="caution">
    <text evidence="3">The sequence shown here is derived from an EMBL/GenBank/DDBJ whole genome shotgun (WGS) entry which is preliminary data.</text>
</comment>
<feature type="compositionally biased region" description="Low complexity" evidence="1">
    <location>
        <begin position="51"/>
        <end position="63"/>
    </location>
</feature>
<dbReference type="InterPro" id="IPR043128">
    <property type="entry name" value="Rev_trsase/Diguanyl_cyclase"/>
</dbReference>
<evidence type="ECO:0000313" key="4">
    <source>
        <dbReference type="Proteomes" id="UP000315440"/>
    </source>
</evidence>
<feature type="compositionally biased region" description="Pro residues" evidence="1">
    <location>
        <begin position="92"/>
        <end position="113"/>
    </location>
</feature>
<feature type="region of interest" description="Disordered" evidence="1">
    <location>
        <begin position="248"/>
        <end position="290"/>
    </location>
</feature>
<keyword evidence="2" id="KW-0472">Membrane</keyword>
<feature type="compositionally biased region" description="Low complexity" evidence="1">
    <location>
        <begin position="75"/>
        <end position="91"/>
    </location>
</feature>
<feature type="compositionally biased region" description="Low complexity" evidence="1">
    <location>
        <begin position="248"/>
        <end position="272"/>
    </location>
</feature>
<keyword evidence="2" id="KW-0812">Transmembrane</keyword>